<dbReference type="RefSeq" id="WP_072658533.1">
    <property type="nucleotide sequence ID" value="NZ_BDFD01000002.1"/>
</dbReference>
<dbReference type="EMBL" id="BDFD01000002">
    <property type="protein sequence ID" value="GAV19335.1"/>
    <property type="molecule type" value="Genomic_DNA"/>
</dbReference>
<dbReference type="SUPFAM" id="SSF55785">
    <property type="entry name" value="PYP-like sensor domain (PAS domain)"/>
    <property type="match status" value="1"/>
</dbReference>
<sequence>MQWNGHTRDSRLAKGLFLALLFLSLYMMTLIYSHWQTHFDVEMPVMHNINQIEVNISQAHLWFEEALTGDKNDLDQAWKLMDESNALMADTLDKASKITGGNHKDLNAALIEIQDREGHFHQLAMERISNPRNQGVGTDADKVFDAQFKGILSKVSQARLETSRLMMDTQKVLMNRFIILVVLWLILLISALVFYFKARAESKRSWQELIDSEQKKALILDHAQESIISIDRDGCIIEFNKEAEQMFGYRIEDVIGKPMAEIIIPEQFRDMHTKAFGKFLKNKRDGVTERFAELTAMTSDGREIPVEVRISALNNINHMICTACIRDLSERKELEKENVRSKMEMANLLAGGVAHQINNALITVQTAAQMAARKNREDDILQGKLTSIINGSEHIGRLAEELLAYSRGGAINLDVFNPNKLIGPLVENHKNQCHKDIRFEVCLEESQWGIKADSRQMKMIINNILENAVDATDEQGIIQVSTSVVQIKSSESNRPGIDTGKYFNICVKDDGCGVDSENVTHIFEPFFTTKANGTGTGLAATFGAVKNHNGFIYLDSEEGKGCSVCIYFPTVLLG</sequence>
<dbReference type="Pfam" id="PF13426">
    <property type="entry name" value="PAS_9"/>
    <property type="match status" value="1"/>
</dbReference>
<reference evidence="12 13" key="1">
    <citation type="journal article" date="2017" name="Arch. Microbiol.">
        <title>Mariprofundus micogutta sp. nov., a novel iron-oxidizing zetaproteobacterium isolated from a deep-sea hydrothermal field at the Bayonnaise knoll of the Izu-Ogasawara arc, and a description of Mariprofundales ord. nov. and Zetaproteobacteria classis nov.</title>
        <authorList>
            <person name="Makita H."/>
            <person name="Tanaka E."/>
            <person name="Mitsunobu S."/>
            <person name="Miyazaki M."/>
            <person name="Nunoura T."/>
            <person name="Uematsu K."/>
            <person name="Takaki Y."/>
            <person name="Nishi S."/>
            <person name="Shimamura S."/>
            <person name="Takai K."/>
        </authorList>
    </citation>
    <scope>NUCLEOTIDE SEQUENCE [LARGE SCALE GENOMIC DNA]</scope>
    <source>
        <strain evidence="12 13">ET2</strain>
    </source>
</reference>
<keyword evidence="9" id="KW-0812">Transmembrane</keyword>
<accession>A0A1L8CKC6</accession>
<evidence type="ECO:0000256" key="1">
    <source>
        <dbReference type="ARBA" id="ARBA00000085"/>
    </source>
</evidence>
<dbReference type="AlphaFoldDB" id="A0A1L8CKC6"/>
<evidence type="ECO:0000256" key="5">
    <source>
        <dbReference type="ARBA" id="ARBA00022741"/>
    </source>
</evidence>
<keyword evidence="6 12" id="KW-0418">Kinase</keyword>
<evidence type="ECO:0000256" key="2">
    <source>
        <dbReference type="ARBA" id="ARBA00012438"/>
    </source>
</evidence>
<dbReference type="InterPro" id="IPR000014">
    <property type="entry name" value="PAS"/>
</dbReference>
<evidence type="ECO:0000313" key="12">
    <source>
        <dbReference type="EMBL" id="GAV19335.1"/>
    </source>
</evidence>
<dbReference type="InterPro" id="IPR003594">
    <property type="entry name" value="HATPase_dom"/>
</dbReference>
<dbReference type="Pfam" id="PF02518">
    <property type="entry name" value="HATPase_c"/>
    <property type="match status" value="1"/>
</dbReference>
<feature type="transmembrane region" description="Helical" evidence="9">
    <location>
        <begin position="177"/>
        <end position="196"/>
    </location>
</feature>
<dbReference type="GO" id="GO:0000155">
    <property type="term" value="F:phosphorelay sensor kinase activity"/>
    <property type="evidence" value="ECO:0007669"/>
    <property type="project" value="InterPro"/>
</dbReference>
<dbReference type="CDD" id="cd00130">
    <property type="entry name" value="PAS"/>
    <property type="match status" value="1"/>
</dbReference>
<dbReference type="SMART" id="SM00387">
    <property type="entry name" value="HATPase_c"/>
    <property type="match status" value="1"/>
</dbReference>
<feature type="domain" description="Histidine kinase" evidence="10">
    <location>
        <begin position="352"/>
        <end position="572"/>
    </location>
</feature>
<dbReference type="PRINTS" id="PR00344">
    <property type="entry name" value="BCTRLSENSOR"/>
</dbReference>
<dbReference type="SMART" id="SM00388">
    <property type="entry name" value="HisKA"/>
    <property type="match status" value="1"/>
</dbReference>
<dbReference type="SMART" id="SM00091">
    <property type="entry name" value="PAS"/>
    <property type="match status" value="1"/>
</dbReference>
<evidence type="ECO:0000256" key="7">
    <source>
        <dbReference type="ARBA" id="ARBA00022840"/>
    </source>
</evidence>
<dbReference type="Gene3D" id="3.30.565.10">
    <property type="entry name" value="Histidine kinase-like ATPase, C-terminal domain"/>
    <property type="match status" value="1"/>
</dbReference>
<evidence type="ECO:0000259" key="10">
    <source>
        <dbReference type="PROSITE" id="PS50109"/>
    </source>
</evidence>
<dbReference type="PROSITE" id="PS50109">
    <property type="entry name" value="HIS_KIN"/>
    <property type="match status" value="1"/>
</dbReference>
<evidence type="ECO:0000256" key="8">
    <source>
        <dbReference type="ARBA" id="ARBA00023012"/>
    </source>
</evidence>
<keyword evidence="3" id="KW-0597">Phosphoprotein</keyword>
<name>A0A1L8CKC6_9PROT</name>
<dbReference type="EC" id="2.7.13.3" evidence="2"/>
<dbReference type="OrthoDB" id="9762798at2"/>
<keyword evidence="9" id="KW-0472">Membrane</keyword>
<dbReference type="PROSITE" id="PS50112">
    <property type="entry name" value="PAS"/>
    <property type="match status" value="1"/>
</dbReference>
<dbReference type="PANTHER" id="PTHR43065:SF10">
    <property type="entry name" value="PEROXIDE STRESS-ACTIVATED HISTIDINE KINASE MAK3"/>
    <property type="match status" value="1"/>
</dbReference>
<gene>
    <name evidence="12" type="ORF">MMIC_P0269</name>
</gene>
<evidence type="ECO:0000313" key="13">
    <source>
        <dbReference type="Proteomes" id="UP000231632"/>
    </source>
</evidence>
<proteinExistence type="predicted"/>
<evidence type="ECO:0000256" key="6">
    <source>
        <dbReference type="ARBA" id="ARBA00022777"/>
    </source>
</evidence>
<evidence type="ECO:0000256" key="9">
    <source>
        <dbReference type="SAM" id="Phobius"/>
    </source>
</evidence>
<dbReference type="InterPro" id="IPR035965">
    <property type="entry name" value="PAS-like_dom_sf"/>
</dbReference>
<dbReference type="Gene3D" id="1.10.287.130">
    <property type="match status" value="1"/>
</dbReference>
<dbReference type="SUPFAM" id="SSF47384">
    <property type="entry name" value="Homodimeric domain of signal transducing histidine kinase"/>
    <property type="match status" value="1"/>
</dbReference>
<dbReference type="InterPro" id="IPR004358">
    <property type="entry name" value="Sig_transdc_His_kin-like_C"/>
</dbReference>
<evidence type="ECO:0000256" key="4">
    <source>
        <dbReference type="ARBA" id="ARBA00022679"/>
    </source>
</evidence>
<feature type="domain" description="PAS" evidence="11">
    <location>
        <begin position="212"/>
        <end position="283"/>
    </location>
</feature>
<comment type="catalytic activity">
    <reaction evidence="1">
        <text>ATP + protein L-histidine = ADP + protein N-phospho-L-histidine.</text>
        <dbReference type="EC" id="2.7.13.3"/>
    </reaction>
</comment>
<dbReference type="InterPro" id="IPR036890">
    <property type="entry name" value="HATPase_C_sf"/>
</dbReference>
<feature type="transmembrane region" description="Helical" evidence="9">
    <location>
        <begin position="12"/>
        <end position="35"/>
    </location>
</feature>
<dbReference type="InterPro" id="IPR036097">
    <property type="entry name" value="HisK_dim/P_sf"/>
</dbReference>
<dbReference type="InterPro" id="IPR005467">
    <property type="entry name" value="His_kinase_dom"/>
</dbReference>
<dbReference type="Gene3D" id="3.30.450.20">
    <property type="entry name" value="PAS domain"/>
    <property type="match status" value="1"/>
</dbReference>
<dbReference type="PANTHER" id="PTHR43065">
    <property type="entry name" value="SENSOR HISTIDINE KINASE"/>
    <property type="match status" value="1"/>
</dbReference>
<dbReference type="InterPro" id="IPR003661">
    <property type="entry name" value="HisK_dim/P_dom"/>
</dbReference>
<keyword evidence="13" id="KW-1185">Reference proteome</keyword>
<keyword evidence="4" id="KW-0808">Transferase</keyword>
<evidence type="ECO:0000259" key="11">
    <source>
        <dbReference type="PROSITE" id="PS50112"/>
    </source>
</evidence>
<keyword evidence="5" id="KW-0547">Nucleotide-binding</keyword>
<protein>
    <recommendedName>
        <fullName evidence="2">histidine kinase</fullName>
        <ecNumber evidence="2">2.7.13.3</ecNumber>
    </recommendedName>
</protein>
<dbReference type="Proteomes" id="UP000231632">
    <property type="component" value="Unassembled WGS sequence"/>
</dbReference>
<dbReference type="GO" id="GO:0005524">
    <property type="term" value="F:ATP binding"/>
    <property type="evidence" value="ECO:0007669"/>
    <property type="project" value="UniProtKB-KW"/>
</dbReference>
<organism evidence="12 13">
    <name type="scientific">Mariprofundus micogutta</name>
    <dbReference type="NCBI Taxonomy" id="1921010"/>
    <lineage>
        <taxon>Bacteria</taxon>
        <taxon>Pseudomonadati</taxon>
        <taxon>Pseudomonadota</taxon>
        <taxon>Candidatius Mariprofundia</taxon>
        <taxon>Mariprofundales</taxon>
        <taxon>Mariprofundaceae</taxon>
        <taxon>Mariprofundus</taxon>
    </lineage>
</organism>
<keyword evidence="7" id="KW-0067">ATP-binding</keyword>
<dbReference type="STRING" id="1921010.MMIC_P0269"/>
<keyword evidence="8" id="KW-0902">Two-component regulatory system</keyword>
<dbReference type="SUPFAM" id="SSF55874">
    <property type="entry name" value="ATPase domain of HSP90 chaperone/DNA topoisomerase II/histidine kinase"/>
    <property type="match status" value="1"/>
</dbReference>
<dbReference type="NCBIfam" id="TIGR00229">
    <property type="entry name" value="sensory_box"/>
    <property type="match status" value="1"/>
</dbReference>
<evidence type="ECO:0000256" key="3">
    <source>
        <dbReference type="ARBA" id="ARBA00022553"/>
    </source>
</evidence>
<comment type="caution">
    <text evidence="12">The sequence shown here is derived from an EMBL/GenBank/DDBJ whole genome shotgun (WGS) entry which is preliminary data.</text>
</comment>
<keyword evidence="9" id="KW-1133">Transmembrane helix</keyword>